<keyword evidence="9" id="KW-1185">Reference proteome</keyword>
<dbReference type="PANTHER" id="PTHR20858:SF17">
    <property type="entry name" value="HYDROXYMETHYLPYRIMIDINE_PHOSPHOMETHYLPYRIMIDINE KINASE THI20-RELATED"/>
    <property type="match status" value="1"/>
</dbReference>
<dbReference type="RefSeq" id="WP_135994938.1">
    <property type="nucleotide sequence ID" value="NZ_CP071057.1"/>
</dbReference>
<evidence type="ECO:0000313" key="9">
    <source>
        <dbReference type="Proteomes" id="UP000308054"/>
    </source>
</evidence>
<dbReference type="AlphaFoldDB" id="A0A4V3RYH8"/>
<evidence type="ECO:0000256" key="6">
    <source>
        <dbReference type="ARBA" id="ARBA00022840"/>
    </source>
</evidence>
<dbReference type="InterPro" id="IPR029056">
    <property type="entry name" value="Ribokinase-like"/>
</dbReference>
<dbReference type="FunFam" id="3.40.1190.20:FF:000003">
    <property type="entry name" value="Phosphomethylpyrimidine kinase ThiD"/>
    <property type="match status" value="1"/>
</dbReference>
<evidence type="ECO:0000256" key="3">
    <source>
        <dbReference type="ARBA" id="ARBA00022679"/>
    </source>
</evidence>
<comment type="caution">
    <text evidence="8">The sequence shown here is derived from an EMBL/GenBank/DDBJ whole genome shotgun (WGS) entry which is preliminary data.</text>
</comment>
<protein>
    <recommendedName>
        <fullName evidence="2">hydroxymethylpyrimidine kinase</fullName>
        <ecNumber evidence="2">2.7.1.49</ecNumber>
    </recommendedName>
</protein>
<dbReference type="UniPathway" id="UPA00060">
    <property type="reaction ID" value="UER00138"/>
</dbReference>
<dbReference type="EMBL" id="SRXW01000001">
    <property type="protein sequence ID" value="TGY90439.1"/>
    <property type="molecule type" value="Genomic_DNA"/>
</dbReference>
<dbReference type="InterPro" id="IPR004399">
    <property type="entry name" value="HMP/HMP-P_kinase_dom"/>
</dbReference>
<evidence type="ECO:0000256" key="5">
    <source>
        <dbReference type="ARBA" id="ARBA00022777"/>
    </source>
</evidence>
<gene>
    <name evidence="8" type="primary">thiD</name>
    <name evidence="8" type="ORF">E5163_04790</name>
</gene>
<dbReference type="Pfam" id="PF08543">
    <property type="entry name" value="Phos_pyr_kin"/>
    <property type="match status" value="1"/>
</dbReference>
<sequence>MASDETIPPEPRGRVLSIAGSDPSGGAGIQADLKTIAALGGYGATAITALTVQNTRGVTATHHVPADIIAGQIEAVLSDIGADAIKTGMLATSSVIETVADTLGDRVAKIPLVIDPVMVASSGAVLVEEDALQAMKSVLVPRAFMLTPNAPEAEKLTGIVVEDVDSQRAAGEALLEMGATHVLVKGGHIEGSQIIDLLVTPKGVRLFTRPRIRTRNTHGTGCTLASAIAAFLARGLPVDQSVEKAGDYLHEAIARAPGFGEGPGPVNHVWPLAEAGLARLGG</sequence>
<name>A0A4V3RYH8_9PROT</name>
<evidence type="ECO:0000256" key="2">
    <source>
        <dbReference type="ARBA" id="ARBA00012135"/>
    </source>
</evidence>
<dbReference type="EC" id="2.7.1.49" evidence="2"/>
<dbReference type="GO" id="GO:0005829">
    <property type="term" value="C:cytosol"/>
    <property type="evidence" value="ECO:0007669"/>
    <property type="project" value="TreeGrafter"/>
</dbReference>
<dbReference type="GO" id="GO:0009228">
    <property type="term" value="P:thiamine biosynthetic process"/>
    <property type="evidence" value="ECO:0007669"/>
    <property type="project" value="InterPro"/>
</dbReference>
<comment type="pathway">
    <text evidence="1">Cofactor biosynthesis; thiamine diphosphate biosynthesis.</text>
</comment>
<keyword evidence="3 8" id="KW-0808">Transferase</keyword>
<keyword evidence="6" id="KW-0067">ATP-binding</keyword>
<keyword evidence="4" id="KW-0547">Nucleotide-binding</keyword>
<dbReference type="GO" id="GO:0009229">
    <property type="term" value="P:thiamine diphosphate biosynthetic process"/>
    <property type="evidence" value="ECO:0007669"/>
    <property type="project" value="UniProtKB-UniPathway"/>
</dbReference>
<dbReference type="Proteomes" id="UP000308054">
    <property type="component" value="Unassembled WGS sequence"/>
</dbReference>
<dbReference type="GO" id="GO:0005524">
    <property type="term" value="F:ATP binding"/>
    <property type="evidence" value="ECO:0007669"/>
    <property type="project" value="UniProtKB-KW"/>
</dbReference>
<feature type="domain" description="Pyridoxamine kinase/Phosphomethylpyrimidine kinase" evidence="7">
    <location>
        <begin position="22"/>
        <end position="267"/>
    </location>
</feature>
<dbReference type="OrthoDB" id="9810880at2"/>
<reference evidence="8 9" key="1">
    <citation type="journal article" date="2017" name="Int. J. Syst. Evol. Microbiol.">
        <title>Marinicauda algicola sp. nov., isolated from a marine red alga Rhodosorus marinus.</title>
        <authorList>
            <person name="Jeong S.E."/>
            <person name="Jeon S.H."/>
            <person name="Chun B.H."/>
            <person name="Kim D.W."/>
            <person name="Jeon C.O."/>
        </authorList>
    </citation>
    <scope>NUCLEOTIDE SEQUENCE [LARGE SCALE GENOMIC DNA]</scope>
    <source>
        <strain evidence="8 9">JCM 31718</strain>
    </source>
</reference>
<dbReference type="GO" id="GO:0008972">
    <property type="term" value="F:phosphomethylpyrimidine kinase activity"/>
    <property type="evidence" value="ECO:0007669"/>
    <property type="project" value="InterPro"/>
</dbReference>
<keyword evidence="5 8" id="KW-0418">Kinase</keyword>
<dbReference type="InterPro" id="IPR013749">
    <property type="entry name" value="PM/HMP-P_kinase-1"/>
</dbReference>
<dbReference type="PANTHER" id="PTHR20858">
    <property type="entry name" value="PHOSPHOMETHYLPYRIMIDINE KINASE"/>
    <property type="match status" value="1"/>
</dbReference>
<dbReference type="NCBIfam" id="TIGR00097">
    <property type="entry name" value="HMP-P_kinase"/>
    <property type="match status" value="1"/>
</dbReference>
<dbReference type="CDD" id="cd01169">
    <property type="entry name" value="HMPP_kinase"/>
    <property type="match status" value="1"/>
</dbReference>
<dbReference type="GO" id="GO:0008902">
    <property type="term" value="F:hydroxymethylpyrimidine kinase activity"/>
    <property type="evidence" value="ECO:0007669"/>
    <property type="project" value="UniProtKB-EC"/>
</dbReference>
<evidence type="ECO:0000313" key="8">
    <source>
        <dbReference type="EMBL" id="TGY90439.1"/>
    </source>
</evidence>
<proteinExistence type="predicted"/>
<evidence type="ECO:0000256" key="4">
    <source>
        <dbReference type="ARBA" id="ARBA00022741"/>
    </source>
</evidence>
<dbReference type="SUPFAM" id="SSF53613">
    <property type="entry name" value="Ribokinase-like"/>
    <property type="match status" value="1"/>
</dbReference>
<accession>A0A4V3RYH8</accession>
<evidence type="ECO:0000259" key="7">
    <source>
        <dbReference type="Pfam" id="PF08543"/>
    </source>
</evidence>
<organism evidence="8 9">
    <name type="scientific">Marinicauda algicola</name>
    <dbReference type="NCBI Taxonomy" id="2029849"/>
    <lineage>
        <taxon>Bacteria</taxon>
        <taxon>Pseudomonadati</taxon>
        <taxon>Pseudomonadota</taxon>
        <taxon>Alphaproteobacteria</taxon>
        <taxon>Maricaulales</taxon>
        <taxon>Maricaulaceae</taxon>
        <taxon>Marinicauda</taxon>
    </lineage>
</organism>
<dbReference type="Gene3D" id="3.40.1190.20">
    <property type="match status" value="1"/>
</dbReference>
<evidence type="ECO:0000256" key="1">
    <source>
        <dbReference type="ARBA" id="ARBA00004948"/>
    </source>
</evidence>